<dbReference type="EC" id="2.7.1.71" evidence="7"/>
<dbReference type="PANTHER" id="PTHR21087">
    <property type="entry name" value="SHIKIMATE KINASE"/>
    <property type="match status" value="1"/>
</dbReference>
<evidence type="ECO:0000256" key="2">
    <source>
        <dbReference type="ARBA" id="ARBA00022679"/>
    </source>
</evidence>
<dbReference type="GO" id="GO:0005524">
    <property type="term" value="F:ATP binding"/>
    <property type="evidence" value="ECO:0007669"/>
    <property type="project" value="UniProtKB-UniRule"/>
</dbReference>
<dbReference type="Gene3D" id="3.40.50.300">
    <property type="entry name" value="P-loop containing nucleotide triphosphate hydrolases"/>
    <property type="match status" value="1"/>
</dbReference>
<keyword evidence="5 7" id="KW-0067">ATP-binding</keyword>
<evidence type="ECO:0000313" key="9">
    <source>
        <dbReference type="Proteomes" id="UP000664414"/>
    </source>
</evidence>
<evidence type="ECO:0000256" key="5">
    <source>
        <dbReference type="ARBA" id="ARBA00022840"/>
    </source>
</evidence>
<comment type="subcellular location">
    <subcellularLocation>
        <location evidence="7">Cytoplasm</location>
    </subcellularLocation>
</comment>
<gene>
    <name evidence="7" type="primary">aroK</name>
    <name evidence="8" type="ORF">J0H12_06250</name>
</gene>
<evidence type="ECO:0000256" key="7">
    <source>
        <dbReference type="HAMAP-Rule" id="MF_00109"/>
    </source>
</evidence>
<keyword evidence="1 7" id="KW-0028">Amino-acid biosynthesis</keyword>
<keyword evidence="7" id="KW-0479">Metal-binding</keyword>
<dbReference type="Pfam" id="PF01202">
    <property type="entry name" value="SKI"/>
    <property type="match status" value="1"/>
</dbReference>
<dbReference type="GO" id="GO:0005829">
    <property type="term" value="C:cytosol"/>
    <property type="evidence" value="ECO:0007669"/>
    <property type="project" value="TreeGrafter"/>
</dbReference>
<dbReference type="CDD" id="cd00464">
    <property type="entry name" value="SK"/>
    <property type="match status" value="1"/>
</dbReference>
<dbReference type="GO" id="GO:0008652">
    <property type="term" value="P:amino acid biosynthetic process"/>
    <property type="evidence" value="ECO:0007669"/>
    <property type="project" value="UniProtKB-KW"/>
</dbReference>
<keyword evidence="2 7" id="KW-0808">Transferase</keyword>
<comment type="cofactor">
    <cofactor evidence="7">
        <name>Mg(2+)</name>
        <dbReference type="ChEBI" id="CHEBI:18420"/>
    </cofactor>
    <text evidence="7">Binds 1 Mg(2+) ion per subunit.</text>
</comment>
<dbReference type="GO" id="GO:0009423">
    <property type="term" value="P:chorismate biosynthetic process"/>
    <property type="evidence" value="ECO:0007669"/>
    <property type="project" value="UniProtKB-UniRule"/>
</dbReference>
<keyword evidence="4 7" id="KW-0418">Kinase</keyword>
<feature type="binding site" evidence="7">
    <location>
        <position position="162"/>
    </location>
    <ligand>
        <name>ATP</name>
        <dbReference type="ChEBI" id="CHEBI:30616"/>
    </ligand>
</feature>
<evidence type="ECO:0000313" key="8">
    <source>
        <dbReference type="EMBL" id="MBN9413504.1"/>
    </source>
</evidence>
<dbReference type="InterPro" id="IPR027417">
    <property type="entry name" value="P-loop_NTPase"/>
</dbReference>
<protein>
    <recommendedName>
        <fullName evidence="7">Shikimate kinase</fullName>
        <shortName evidence="7">SK</shortName>
        <ecNumber evidence="7">2.7.1.71</ecNumber>
    </recommendedName>
</protein>
<dbReference type="GO" id="GO:0009073">
    <property type="term" value="P:aromatic amino acid family biosynthetic process"/>
    <property type="evidence" value="ECO:0007669"/>
    <property type="project" value="UniProtKB-KW"/>
</dbReference>
<accession>A0A8J7TVY9</accession>
<proteinExistence type="inferred from homology"/>
<comment type="catalytic activity">
    <reaction evidence="7">
        <text>shikimate + ATP = 3-phosphoshikimate + ADP + H(+)</text>
        <dbReference type="Rhea" id="RHEA:13121"/>
        <dbReference type="ChEBI" id="CHEBI:15378"/>
        <dbReference type="ChEBI" id="CHEBI:30616"/>
        <dbReference type="ChEBI" id="CHEBI:36208"/>
        <dbReference type="ChEBI" id="CHEBI:145989"/>
        <dbReference type="ChEBI" id="CHEBI:456216"/>
        <dbReference type="EC" id="2.7.1.71"/>
    </reaction>
</comment>
<dbReference type="PANTHER" id="PTHR21087:SF16">
    <property type="entry name" value="SHIKIMATE KINASE 1, CHLOROPLASTIC"/>
    <property type="match status" value="1"/>
</dbReference>
<dbReference type="UniPathway" id="UPA00053">
    <property type="reaction ID" value="UER00088"/>
</dbReference>
<comment type="subunit">
    <text evidence="7">Monomer.</text>
</comment>
<dbReference type="NCBIfam" id="NF010552">
    <property type="entry name" value="PRK13946.1"/>
    <property type="match status" value="1"/>
</dbReference>
<dbReference type="Proteomes" id="UP000664414">
    <property type="component" value="Unassembled WGS sequence"/>
</dbReference>
<keyword evidence="3 7" id="KW-0547">Nucleotide-binding</keyword>
<dbReference type="SUPFAM" id="SSF52540">
    <property type="entry name" value="P-loop containing nucleoside triphosphate hydrolases"/>
    <property type="match status" value="1"/>
</dbReference>
<comment type="function">
    <text evidence="7">Catalyzes the specific phosphorylation of the 3-hydroxyl group of shikimic acid using ATP as a cosubstrate.</text>
</comment>
<comment type="pathway">
    <text evidence="7">Metabolic intermediate biosynthesis; chorismate biosynthesis; chorismate from D-erythrose 4-phosphate and phosphoenolpyruvate: step 5/7.</text>
</comment>
<evidence type="ECO:0000256" key="3">
    <source>
        <dbReference type="ARBA" id="ARBA00022741"/>
    </source>
</evidence>
<dbReference type="HAMAP" id="MF_00109">
    <property type="entry name" value="Shikimate_kinase"/>
    <property type="match status" value="1"/>
</dbReference>
<comment type="caution">
    <text evidence="8">The sequence shown here is derived from an EMBL/GenBank/DDBJ whole genome shotgun (WGS) entry which is preliminary data.</text>
</comment>
<feature type="binding site" evidence="7">
    <location>
        <begin position="20"/>
        <end position="25"/>
    </location>
    <ligand>
        <name>ATP</name>
        <dbReference type="ChEBI" id="CHEBI:30616"/>
    </ligand>
</feature>
<name>A0A8J7TVY9_9PROT</name>
<dbReference type="AlphaFoldDB" id="A0A8J7TVY9"/>
<feature type="binding site" evidence="7">
    <location>
        <position position="66"/>
    </location>
    <ligand>
        <name>substrate</name>
    </ligand>
</feature>
<comment type="caution">
    <text evidence="7">Lacks conserved residue(s) required for the propagation of feature annotation.</text>
</comment>
<reference evidence="8" key="1">
    <citation type="submission" date="2021-02" db="EMBL/GenBank/DDBJ databases">
        <title>Thiocyanate and organic carbon inputs drive convergent selection for specific autotrophic Afipia and Thiobacillus strains within complex microbiomes.</title>
        <authorList>
            <person name="Huddy R.J."/>
            <person name="Sachdeva R."/>
            <person name="Kadzinga F."/>
            <person name="Kantor R.S."/>
            <person name="Harrison S.T.L."/>
            <person name="Banfield J.F."/>
        </authorList>
    </citation>
    <scope>NUCLEOTIDE SEQUENCE</scope>
    <source>
        <strain evidence="8">SCN18_10_11_15_R4_P_38_20</strain>
    </source>
</reference>
<dbReference type="GO" id="GO:0000287">
    <property type="term" value="F:magnesium ion binding"/>
    <property type="evidence" value="ECO:0007669"/>
    <property type="project" value="UniProtKB-UniRule"/>
</dbReference>
<dbReference type="EMBL" id="JAFKGL010000025">
    <property type="protein sequence ID" value="MBN9413504.1"/>
    <property type="molecule type" value="Genomic_DNA"/>
</dbReference>
<feature type="binding site" evidence="7">
    <location>
        <position position="42"/>
    </location>
    <ligand>
        <name>substrate</name>
    </ligand>
</feature>
<dbReference type="PRINTS" id="PR01100">
    <property type="entry name" value="SHIKIMTKNASE"/>
</dbReference>
<comment type="similarity">
    <text evidence="7">Belongs to the shikimate kinase family.</text>
</comment>
<keyword evidence="7" id="KW-0963">Cytoplasm</keyword>
<keyword evidence="7" id="KW-0460">Magnesium</keyword>
<dbReference type="InterPro" id="IPR031322">
    <property type="entry name" value="Shikimate/glucono_kinase"/>
</dbReference>
<organism evidence="8 9">
    <name type="scientific">Candidatus Paracaedimonas acanthamoebae</name>
    <dbReference type="NCBI Taxonomy" id="244581"/>
    <lineage>
        <taxon>Bacteria</taxon>
        <taxon>Pseudomonadati</taxon>
        <taxon>Pseudomonadota</taxon>
        <taxon>Alphaproteobacteria</taxon>
        <taxon>Holosporales</taxon>
        <taxon>Caedimonadaceae</taxon>
        <taxon>Candidatus Paracaedimonas</taxon>
    </lineage>
</organism>
<evidence type="ECO:0000256" key="1">
    <source>
        <dbReference type="ARBA" id="ARBA00022605"/>
    </source>
</evidence>
<sequence>MRTSKLIMLPKTLTLVGMMGVGKTSIGRKLAKQLGVQFKDSDQEVETAAGQTVANIFAWYGEQAFRDTERRIVSRLLTEERPHILSTGVEAFIMPETRKIIKENSYSVWLKASVDTILPRVERRTHRPQLEKGDKKEILRNLIETYNPIYAEADIHIDCNNQAPDSTVDKIIEELAERFWK</sequence>
<evidence type="ECO:0000256" key="6">
    <source>
        <dbReference type="ARBA" id="ARBA00023141"/>
    </source>
</evidence>
<evidence type="ECO:0000256" key="4">
    <source>
        <dbReference type="ARBA" id="ARBA00022777"/>
    </source>
</evidence>
<dbReference type="InterPro" id="IPR000623">
    <property type="entry name" value="Shikimate_kinase/TSH1"/>
</dbReference>
<dbReference type="GO" id="GO:0004765">
    <property type="term" value="F:shikimate kinase activity"/>
    <property type="evidence" value="ECO:0007669"/>
    <property type="project" value="UniProtKB-UniRule"/>
</dbReference>
<keyword evidence="6 7" id="KW-0057">Aromatic amino acid biosynthesis</keyword>
<feature type="binding site" evidence="7">
    <location>
        <position position="24"/>
    </location>
    <ligand>
        <name>Mg(2+)</name>
        <dbReference type="ChEBI" id="CHEBI:18420"/>
    </ligand>
</feature>
<feature type="binding site" evidence="7">
    <location>
        <position position="127"/>
    </location>
    <ligand>
        <name>ATP</name>
        <dbReference type="ChEBI" id="CHEBI:30616"/>
    </ligand>
</feature>